<dbReference type="InterPro" id="IPR030678">
    <property type="entry name" value="Peptide/Ni-bd"/>
</dbReference>
<protein>
    <submittedName>
        <fullName evidence="5">Peptide ABC transporter substrate-binding protein</fullName>
    </submittedName>
</protein>
<comment type="similarity">
    <text evidence="2">Belongs to the bacterial solute-binding protein 5 family.</text>
</comment>
<feature type="chain" id="PRO_5046095860" evidence="3">
    <location>
        <begin position="23"/>
        <end position="568"/>
    </location>
</feature>
<sequence>MVLGRNALWAGAVWCLASSAYADRASDGQLNLYYWQAPSILNPYLSGGSKDIEAASLILEPLVRYDETGAMVPWLVDDIPTLENGGVSSDLTTVTWRLTEGLLWSDGSPLTSEDIKFTWEYCTADGGGCAQFEKFGGITAIETPDAQTAVVRFEGPKPFPYSAFVGGLAPILQKAQFADCLGPRAPECSAENFAPIGTGPFVVEDFRPNDVVQLSANPNYRDPDKPAFANVLIKGGGNASTAGSAVLETGEFDYGWNLQLSPEVLTRMEAAGKGQVVSAFGTVVERIVLNLTDPSSTLGNERSTTAHPHPFLYDPAVREALSLAIDRQLLVEIGYGSAGRVTCNVLPAPAIYVSTANDACMTQDIAAAQALLEAAGWIDSDGDGVRDKDGVALRLQFQTSTNAVRQDFQVLIKQWWAEIGIDTQLRNIDASVFFGGDPGSPDTFQKFFADVQMFAGSFDGTDPEAYMSSWRCDKIPAPDNQWQGSNISRFCSADYDMLADTMRRTGAMQERAALAKTMNDALVGAFVLLPLVDRGRVSAHANSLGGVRINTWDTELWNAADWVRKDGN</sequence>
<evidence type="ECO:0000256" key="3">
    <source>
        <dbReference type="SAM" id="SignalP"/>
    </source>
</evidence>
<keyword evidence="3" id="KW-0732">Signal</keyword>
<evidence type="ECO:0000256" key="1">
    <source>
        <dbReference type="ARBA" id="ARBA00004418"/>
    </source>
</evidence>
<dbReference type="CDD" id="cd08513">
    <property type="entry name" value="PBP2_thermophilic_Hb8_like"/>
    <property type="match status" value="1"/>
</dbReference>
<reference evidence="5 6" key="1">
    <citation type="submission" date="2023-10" db="EMBL/GenBank/DDBJ databases">
        <title>Roseovarius strain S88 nov., isolated from a marine algae.</title>
        <authorList>
            <person name="Lee M.W."/>
            <person name="Lee J.K."/>
            <person name="Kim J.M."/>
            <person name="Choi D.G."/>
            <person name="Baek J.H."/>
            <person name="Bayburt H."/>
            <person name="Jung J.J."/>
            <person name="Han D.M."/>
            <person name="Jeon C.O."/>
        </authorList>
    </citation>
    <scope>NUCLEOTIDE SEQUENCE [LARGE SCALE GENOMIC DNA]</scope>
    <source>
        <strain evidence="5 6">S88</strain>
    </source>
</reference>
<dbReference type="Gene3D" id="3.10.105.10">
    <property type="entry name" value="Dipeptide-binding Protein, Domain 3"/>
    <property type="match status" value="1"/>
</dbReference>
<accession>A0ABZ2HLN4</accession>
<dbReference type="PANTHER" id="PTHR30290">
    <property type="entry name" value="PERIPLASMIC BINDING COMPONENT OF ABC TRANSPORTER"/>
    <property type="match status" value="1"/>
</dbReference>
<dbReference type="Gene3D" id="3.40.190.10">
    <property type="entry name" value="Periplasmic binding protein-like II"/>
    <property type="match status" value="1"/>
</dbReference>
<organism evidence="5 6">
    <name type="scientific">Roseovarius phycicola</name>
    <dbReference type="NCBI Taxonomy" id="3080976"/>
    <lineage>
        <taxon>Bacteria</taxon>
        <taxon>Pseudomonadati</taxon>
        <taxon>Pseudomonadota</taxon>
        <taxon>Alphaproteobacteria</taxon>
        <taxon>Rhodobacterales</taxon>
        <taxon>Roseobacteraceae</taxon>
        <taxon>Roseovarius</taxon>
    </lineage>
</organism>
<evidence type="ECO:0000259" key="4">
    <source>
        <dbReference type="Pfam" id="PF00496"/>
    </source>
</evidence>
<feature type="signal peptide" evidence="3">
    <location>
        <begin position="1"/>
        <end position="22"/>
    </location>
</feature>
<dbReference type="Pfam" id="PF00496">
    <property type="entry name" value="SBP_bac_5"/>
    <property type="match status" value="1"/>
</dbReference>
<keyword evidence="6" id="KW-1185">Reference proteome</keyword>
<dbReference type="SUPFAM" id="SSF53850">
    <property type="entry name" value="Periplasmic binding protein-like II"/>
    <property type="match status" value="1"/>
</dbReference>
<dbReference type="EMBL" id="CP146069">
    <property type="protein sequence ID" value="WWR48262.1"/>
    <property type="molecule type" value="Genomic_DNA"/>
</dbReference>
<dbReference type="InterPro" id="IPR000914">
    <property type="entry name" value="SBP_5_dom"/>
</dbReference>
<gene>
    <name evidence="5" type="ORF">RZ517_08850</name>
</gene>
<evidence type="ECO:0000313" key="6">
    <source>
        <dbReference type="Proteomes" id="UP001364156"/>
    </source>
</evidence>
<comment type="subcellular location">
    <subcellularLocation>
        <location evidence="1">Periplasm</location>
    </subcellularLocation>
</comment>
<dbReference type="PANTHER" id="PTHR30290:SF65">
    <property type="entry name" value="MONOACYL PHOSPHATIDYLINOSITOL TETRAMANNOSIDE-BINDING PROTEIN LPQW-RELATED"/>
    <property type="match status" value="1"/>
</dbReference>
<dbReference type="Proteomes" id="UP001364156">
    <property type="component" value="Chromosome"/>
</dbReference>
<evidence type="ECO:0000313" key="5">
    <source>
        <dbReference type="EMBL" id="WWR48262.1"/>
    </source>
</evidence>
<name>A0ABZ2HLN4_9RHOB</name>
<dbReference type="PIRSF" id="PIRSF002741">
    <property type="entry name" value="MppA"/>
    <property type="match status" value="1"/>
</dbReference>
<proteinExistence type="inferred from homology"/>
<evidence type="ECO:0000256" key="2">
    <source>
        <dbReference type="ARBA" id="ARBA00005695"/>
    </source>
</evidence>
<feature type="domain" description="Solute-binding protein family 5" evidence="4">
    <location>
        <begin position="72"/>
        <end position="471"/>
    </location>
</feature>
<dbReference type="InterPro" id="IPR039424">
    <property type="entry name" value="SBP_5"/>
</dbReference>
<dbReference type="RefSeq" id="WP_338551076.1">
    <property type="nucleotide sequence ID" value="NZ_CP146069.1"/>
</dbReference>